<evidence type="ECO:0000313" key="2">
    <source>
        <dbReference type="EMBL" id="MEU2121105.1"/>
    </source>
</evidence>
<organism evidence="2 3">
    <name type="scientific">Nocardia niwae</name>
    <dbReference type="NCBI Taxonomy" id="626084"/>
    <lineage>
        <taxon>Bacteria</taxon>
        <taxon>Bacillati</taxon>
        <taxon>Actinomycetota</taxon>
        <taxon>Actinomycetes</taxon>
        <taxon>Mycobacteriales</taxon>
        <taxon>Nocardiaceae</taxon>
        <taxon>Nocardia</taxon>
    </lineage>
</organism>
<evidence type="ECO:0000256" key="1">
    <source>
        <dbReference type="SAM" id="MobiDB-lite"/>
    </source>
</evidence>
<accession>A0ABV2X5G0</accession>
<dbReference type="Proteomes" id="UP001550535">
    <property type="component" value="Unassembled WGS sequence"/>
</dbReference>
<reference evidence="2 3" key="1">
    <citation type="submission" date="2024-06" db="EMBL/GenBank/DDBJ databases">
        <title>The Natural Products Discovery Center: Release of the First 8490 Sequenced Strains for Exploring Actinobacteria Biosynthetic Diversity.</title>
        <authorList>
            <person name="Kalkreuter E."/>
            <person name="Kautsar S.A."/>
            <person name="Yang D."/>
            <person name="Bader C.D."/>
            <person name="Teijaro C.N."/>
            <person name="Fluegel L."/>
            <person name="Davis C.M."/>
            <person name="Simpson J.R."/>
            <person name="Lauterbach L."/>
            <person name="Steele A.D."/>
            <person name="Gui C."/>
            <person name="Meng S."/>
            <person name="Li G."/>
            <person name="Viehrig K."/>
            <person name="Ye F."/>
            <person name="Su P."/>
            <person name="Kiefer A.F."/>
            <person name="Nichols A."/>
            <person name="Cepeda A.J."/>
            <person name="Yan W."/>
            <person name="Fan B."/>
            <person name="Jiang Y."/>
            <person name="Adhikari A."/>
            <person name="Zheng C.-J."/>
            <person name="Schuster L."/>
            <person name="Cowan T.M."/>
            <person name="Smanski M.J."/>
            <person name="Chevrette M.G."/>
            <person name="De Carvalho L.P.S."/>
            <person name="Shen B."/>
        </authorList>
    </citation>
    <scope>NUCLEOTIDE SEQUENCE [LARGE SCALE GENOMIC DNA]</scope>
    <source>
        <strain evidence="2 3">NPDC019434</strain>
    </source>
</reference>
<name>A0ABV2X5G0_9NOCA</name>
<proteinExistence type="predicted"/>
<feature type="region of interest" description="Disordered" evidence="1">
    <location>
        <begin position="427"/>
        <end position="451"/>
    </location>
</feature>
<dbReference type="EMBL" id="JBEYBR010000007">
    <property type="protein sequence ID" value="MEU2121105.1"/>
    <property type="molecule type" value="Genomic_DNA"/>
</dbReference>
<dbReference type="RefSeq" id="WP_357810323.1">
    <property type="nucleotide sequence ID" value="NZ_JBEYBM010000033.1"/>
</dbReference>
<feature type="compositionally biased region" description="Polar residues" evidence="1">
    <location>
        <begin position="441"/>
        <end position="451"/>
    </location>
</feature>
<sequence length="451" mass="51146">MGYLLARNSLPFLVTSDRSDRDSYTTAFPDDLDRPPAAFPHLAFLFSKLSGRTHPLMLTHVGVVFKRGHRVTDRDQGLMITNVCELPKPLSTSTLQGALRKPHSDTLAAAISERDGVLTQAADDAIVDAIVRLLPEFESTLLRLRRLRQEPVRSAGADRWELGLDAIRTALRLGDFDTRQLRTWEVPDDPTASVLAGIKKTSEKDLIAHDLEVLPGWTPQRRRETHVRIFSDGKRHMHVVNVDTEEPERVLGADLIYYHVEAKSGVLVQYKKLEDHKEVRVDPHLESQLDRMKQLSEFGGEPQSHAEWRLGKDFCYLKLCRTKTASGEIDPNNAELLPGLYLPLSYVRLALLDERVNGPRTGRYLGYDRVERYLTNTLFIDLAKEGWIGSAGITAEKLVQIVMEAPRSGHDLIAAIDLSPETLRERMQRQRKRIPARKRTSQTNNDQQTLF</sequence>
<comment type="caution">
    <text evidence="2">The sequence shown here is derived from an EMBL/GenBank/DDBJ whole genome shotgun (WGS) entry which is preliminary data.</text>
</comment>
<feature type="compositionally biased region" description="Basic residues" evidence="1">
    <location>
        <begin position="429"/>
        <end position="440"/>
    </location>
</feature>
<protein>
    <submittedName>
        <fullName evidence="2">Uncharacterized protein</fullName>
    </submittedName>
</protein>
<keyword evidence="3" id="KW-1185">Reference proteome</keyword>
<gene>
    <name evidence="2" type="ORF">ABZ507_04665</name>
</gene>
<evidence type="ECO:0000313" key="3">
    <source>
        <dbReference type="Proteomes" id="UP001550535"/>
    </source>
</evidence>